<dbReference type="KEGG" id="rhp:LPB142_06885"/>
<gene>
    <name evidence="2" type="ORF">LPB142_06885</name>
</gene>
<dbReference type="PROSITE" id="PS51257">
    <property type="entry name" value="PROKAR_LIPOPROTEIN"/>
    <property type="match status" value="1"/>
</dbReference>
<name>A0A1D9MB15_9RHOB</name>
<evidence type="ECO:0008006" key="4">
    <source>
        <dbReference type="Google" id="ProtNLM"/>
    </source>
</evidence>
<keyword evidence="1" id="KW-0732">Signal</keyword>
<evidence type="ECO:0000313" key="3">
    <source>
        <dbReference type="Proteomes" id="UP000176562"/>
    </source>
</evidence>
<feature type="chain" id="PRO_5009443547" description="Lipoprotein" evidence="1">
    <location>
        <begin position="23"/>
        <end position="158"/>
    </location>
</feature>
<reference evidence="2 3" key="1">
    <citation type="submission" date="2016-10" db="EMBL/GenBank/DDBJ databases">
        <title>Rhodobacter sp. LPB0142, isolated from sea water.</title>
        <authorList>
            <person name="Kim E."/>
            <person name="Yi H."/>
        </authorList>
    </citation>
    <scope>NUCLEOTIDE SEQUENCE [LARGE SCALE GENOMIC DNA]</scope>
    <source>
        <strain evidence="2 3">LPB0142</strain>
    </source>
</reference>
<sequence>MKAQALAAAALIALGACTLPGAQDSAPTQPAFKTESFAARVSGYRNVTVATKGPAGAVAGARCTLSSDDLTYPEIVTPAKIALPKVKGKPAPLFVRCTAPGFTAAERYDAAVDGRAPLLPTPVGLVVAGVGYAAAEASDRWIHYARRGKLTVDLKPAP</sequence>
<keyword evidence="3" id="KW-1185">Reference proteome</keyword>
<dbReference type="RefSeq" id="WP_071165911.1">
    <property type="nucleotide sequence ID" value="NZ_CP017781.1"/>
</dbReference>
<accession>A0A1D9MB15</accession>
<dbReference type="EMBL" id="CP017781">
    <property type="protein sequence ID" value="AOZ69085.1"/>
    <property type="molecule type" value="Genomic_DNA"/>
</dbReference>
<proteinExistence type="predicted"/>
<dbReference type="AlphaFoldDB" id="A0A1D9MB15"/>
<evidence type="ECO:0000313" key="2">
    <source>
        <dbReference type="EMBL" id="AOZ69085.1"/>
    </source>
</evidence>
<feature type="signal peptide" evidence="1">
    <location>
        <begin position="1"/>
        <end position="22"/>
    </location>
</feature>
<dbReference type="STRING" id="1850250.LPB142_06885"/>
<evidence type="ECO:0000256" key="1">
    <source>
        <dbReference type="SAM" id="SignalP"/>
    </source>
</evidence>
<dbReference type="Proteomes" id="UP000176562">
    <property type="component" value="Chromosome"/>
</dbReference>
<protein>
    <recommendedName>
        <fullName evidence="4">Lipoprotein</fullName>
    </recommendedName>
</protein>
<organism evidence="2 3">
    <name type="scientific">Rhodobacter xanthinilyticus</name>
    <dbReference type="NCBI Taxonomy" id="1850250"/>
    <lineage>
        <taxon>Bacteria</taxon>
        <taxon>Pseudomonadati</taxon>
        <taxon>Pseudomonadota</taxon>
        <taxon>Alphaproteobacteria</taxon>
        <taxon>Rhodobacterales</taxon>
        <taxon>Rhodobacter group</taxon>
        <taxon>Rhodobacter</taxon>
    </lineage>
</organism>